<evidence type="ECO:0000313" key="2">
    <source>
        <dbReference type="EMBL" id="TBU64282.1"/>
    </source>
</evidence>
<sequence length="276" mass="30281">MPPVPGPSYTASIQHGHRASRNAHGTEDLLASSTSTFNTVQCPSDLPLCTPIKRRLARCSALPAPCGDNRPLCIAIERRWRLVRGSLHDRAPPQQASPLHALFVPDPSLYRLTACVPSPLTACILWLCSSGQHLDPLLPVVASYPCLLYSYLYYHVFLLSSAIKSTQHPAACPTSSGVGREGRHRPRHHPSVYLASSPSRQLNAHRRFCLRHLASSLAGLRVQLSVLLNRIGRNRCPITIIAPISSSLLLHVGRPWLGSHLFLLSLSLAFHDLSSF</sequence>
<protein>
    <submittedName>
        <fullName evidence="2">Uncharacterized protein</fullName>
    </submittedName>
</protein>
<dbReference type="AlphaFoldDB" id="A0A4Q9Q9J1"/>
<feature type="region of interest" description="Disordered" evidence="1">
    <location>
        <begin position="1"/>
        <end position="23"/>
    </location>
</feature>
<reference evidence="2 3" key="1">
    <citation type="submission" date="2019-01" db="EMBL/GenBank/DDBJ databases">
        <title>Draft genome sequences of three monokaryotic isolates of the white-rot basidiomycete fungus Dichomitus squalens.</title>
        <authorList>
            <consortium name="DOE Joint Genome Institute"/>
            <person name="Lopez S.C."/>
            <person name="Andreopoulos B."/>
            <person name="Pangilinan J."/>
            <person name="Lipzen A."/>
            <person name="Riley R."/>
            <person name="Ahrendt S."/>
            <person name="Ng V."/>
            <person name="Barry K."/>
            <person name="Daum C."/>
            <person name="Grigoriev I.V."/>
            <person name="Hilden K.S."/>
            <person name="Makela M.R."/>
            <person name="de Vries R.P."/>
        </authorList>
    </citation>
    <scope>NUCLEOTIDE SEQUENCE [LARGE SCALE GENOMIC DNA]</scope>
    <source>
        <strain evidence="2 3">CBS 464.89</strain>
    </source>
</reference>
<proteinExistence type="predicted"/>
<accession>A0A4Q9Q9J1</accession>
<feature type="region of interest" description="Disordered" evidence="1">
    <location>
        <begin position="173"/>
        <end position="193"/>
    </location>
</feature>
<dbReference type="EMBL" id="ML145086">
    <property type="protein sequence ID" value="TBU64282.1"/>
    <property type="molecule type" value="Genomic_DNA"/>
</dbReference>
<gene>
    <name evidence="2" type="ORF">BD310DRAFT_391046</name>
</gene>
<evidence type="ECO:0000256" key="1">
    <source>
        <dbReference type="SAM" id="MobiDB-lite"/>
    </source>
</evidence>
<organism evidence="2 3">
    <name type="scientific">Dichomitus squalens</name>
    <dbReference type="NCBI Taxonomy" id="114155"/>
    <lineage>
        <taxon>Eukaryota</taxon>
        <taxon>Fungi</taxon>
        <taxon>Dikarya</taxon>
        <taxon>Basidiomycota</taxon>
        <taxon>Agaricomycotina</taxon>
        <taxon>Agaricomycetes</taxon>
        <taxon>Polyporales</taxon>
        <taxon>Polyporaceae</taxon>
        <taxon>Dichomitus</taxon>
    </lineage>
</organism>
<keyword evidence="3" id="KW-1185">Reference proteome</keyword>
<dbReference type="Proteomes" id="UP000292082">
    <property type="component" value="Unassembled WGS sequence"/>
</dbReference>
<evidence type="ECO:0000313" key="3">
    <source>
        <dbReference type="Proteomes" id="UP000292082"/>
    </source>
</evidence>
<name>A0A4Q9Q9J1_9APHY</name>